<dbReference type="Pfam" id="PF00497">
    <property type="entry name" value="SBP_bac_3"/>
    <property type="match status" value="1"/>
</dbReference>
<keyword evidence="6" id="KW-0808">Transferase</keyword>
<dbReference type="PANTHER" id="PTHR45138:SF9">
    <property type="entry name" value="DIGUANYLATE CYCLASE DGCM-RELATED"/>
    <property type="match status" value="1"/>
</dbReference>
<dbReference type="Pfam" id="PF00990">
    <property type="entry name" value="GGDEF"/>
    <property type="match status" value="1"/>
</dbReference>
<organism evidence="6 7">
    <name type="scientific">Grimontia marina</name>
    <dbReference type="NCBI Taxonomy" id="646534"/>
    <lineage>
        <taxon>Bacteria</taxon>
        <taxon>Pseudomonadati</taxon>
        <taxon>Pseudomonadota</taxon>
        <taxon>Gammaproteobacteria</taxon>
        <taxon>Vibrionales</taxon>
        <taxon>Vibrionaceae</taxon>
        <taxon>Grimontia</taxon>
    </lineage>
</organism>
<dbReference type="InterPro" id="IPR001638">
    <property type="entry name" value="Solute-binding_3/MltF_N"/>
</dbReference>
<keyword evidence="6" id="KW-0548">Nucleotidyltransferase</keyword>
<dbReference type="PANTHER" id="PTHR45138">
    <property type="entry name" value="REGULATORY COMPONENTS OF SENSORY TRANSDUCTION SYSTEM"/>
    <property type="match status" value="1"/>
</dbReference>
<dbReference type="InterPro" id="IPR000160">
    <property type="entry name" value="GGDEF_dom"/>
</dbReference>
<feature type="transmembrane region" description="Helical" evidence="4">
    <location>
        <begin position="272"/>
        <end position="291"/>
    </location>
</feature>
<evidence type="ECO:0000256" key="2">
    <source>
        <dbReference type="ARBA" id="ARBA00012528"/>
    </source>
</evidence>
<dbReference type="CDD" id="cd01949">
    <property type="entry name" value="GGDEF"/>
    <property type="match status" value="1"/>
</dbReference>
<dbReference type="FunFam" id="3.30.70.270:FF:000001">
    <property type="entry name" value="Diguanylate cyclase domain protein"/>
    <property type="match status" value="1"/>
</dbReference>
<dbReference type="InterPro" id="IPR043128">
    <property type="entry name" value="Rev_trsase/Diguanyl_cyclase"/>
</dbReference>
<dbReference type="SMART" id="SM00062">
    <property type="entry name" value="PBPb"/>
    <property type="match status" value="1"/>
</dbReference>
<keyword evidence="4" id="KW-0472">Membrane</keyword>
<evidence type="ECO:0000256" key="4">
    <source>
        <dbReference type="SAM" id="Phobius"/>
    </source>
</evidence>
<evidence type="ECO:0000256" key="3">
    <source>
        <dbReference type="ARBA" id="ARBA00034247"/>
    </source>
</evidence>
<dbReference type="SMART" id="SM00267">
    <property type="entry name" value="GGDEF"/>
    <property type="match status" value="1"/>
</dbReference>
<protein>
    <recommendedName>
        <fullName evidence="2">diguanylate cyclase</fullName>
        <ecNumber evidence="2">2.7.7.65</ecNumber>
    </recommendedName>
</protein>
<dbReference type="SUPFAM" id="SSF53850">
    <property type="entry name" value="Periplasmic binding protein-like II"/>
    <property type="match status" value="1"/>
</dbReference>
<dbReference type="NCBIfam" id="TIGR00254">
    <property type="entry name" value="GGDEF"/>
    <property type="match status" value="1"/>
</dbReference>
<keyword evidence="7" id="KW-1185">Reference proteome</keyword>
<dbReference type="CDD" id="cd13706">
    <property type="entry name" value="PBP2_HisK_like_1"/>
    <property type="match status" value="1"/>
</dbReference>
<keyword evidence="4" id="KW-0812">Transmembrane</keyword>
<comment type="cofactor">
    <cofactor evidence="1">
        <name>Mg(2+)</name>
        <dbReference type="ChEBI" id="CHEBI:18420"/>
    </cofactor>
</comment>
<dbReference type="AlphaFoldDB" id="A0A128FAL2"/>
<proteinExistence type="predicted"/>
<evidence type="ECO:0000259" key="5">
    <source>
        <dbReference type="PROSITE" id="PS50887"/>
    </source>
</evidence>
<name>A0A128FAL2_9GAMM</name>
<comment type="catalytic activity">
    <reaction evidence="3">
        <text>2 GTP = 3',3'-c-di-GMP + 2 diphosphate</text>
        <dbReference type="Rhea" id="RHEA:24898"/>
        <dbReference type="ChEBI" id="CHEBI:33019"/>
        <dbReference type="ChEBI" id="CHEBI:37565"/>
        <dbReference type="ChEBI" id="CHEBI:58805"/>
        <dbReference type="EC" id="2.7.7.65"/>
    </reaction>
</comment>
<dbReference type="Proteomes" id="UP000073601">
    <property type="component" value="Unassembled WGS sequence"/>
</dbReference>
<gene>
    <name evidence="6" type="primary">ydaM_4</name>
    <name evidence="6" type="ORF">GMA8713_02652</name>
</gene>
<dbReference type="Gene3D" id="3.40.190.10">
    <property type="entry name" value="Periplasmic binding protein-like II"/>
    <property type="match status" value="2"/>
</dbReference>
<dbReference type="InterPro" id="IPR050469">
    <property type="entry name" value="Diguanylate_Cyclase"/>
</dbReference>
<evidence type="ECO:0000256" key="1">
    <source>
        <dbReference type="ARBA" id="ARBA00001946"/>
    </source>
</evidence>
<dbReference type="EC" id="2.7.7.65" evidence="2"/>
<dbReference type="SUPFAM" id="SSF55073">
    <property type="entry name" value="Nucleotide cyclase"/>
    <property type="match status" value="1"/>
</dbReference>
<dbReference type="EMBL" id="FIZY01000023">
    <property type="protein sequence ID" value="CZF83384.1"/>
    <property type="molecule type" value="Genomic_DNA"/>
</dbReference>
<dbReference type="InterPro" id="IPR029787">
    <property type="entry name" value="Nucleotide_cyclase"/>
</dbReference>
<accession>A0A128FAL2</accession>
<keyword evidence="4" id="KW-1133">Transmembrane helix</keyword>
<dbReference type="Gene3D" id="3.30.70.270">
    <property type="match status" value="1"/>
</dbReference>
<evidence type="ECO:0000313" key="6">
    <source>
        <dbReference type="EMBL" id="CZF83384.1"/>
    </source>
</evidence>
<evidence type="ECO:0000313" key="7">
    <source>
        <dbReference type="Proteomes" id="UP000073601"/>
    </source>
</evidence>
<sequence length="492" mass="55123">MLALIHLEEKLPLMHLLRLCRFVCGVVVLALGISQSVALAETDKDTIIVTNSHSWKPFAFSENGIAKGLLVDYWKLFSEINNTPVEFTLSDWNDSLVAMQEGGRIVHAGLLYSKSRDKYLDYVFPLFEITTTLYVVNDSEELKTQGVVPGMVIGVVSGGFEEEYLKMRYPLVATMGFDNNAALIQAARNGKVKRMLVDTQVATYYLLQQENSLGFVPIERMYKKMLYAAVPAGNELLMREIESGIKNIPPHEIDRIKQKWLNTSRTTKIPGWLWPFIGSALLLGAASYILLLKQAVNRKTRALKALNSKLEEYAFTDSLTGLMNRRGLDRVFASKRVKIMLKRGQLGVLMLDVDHFKKINDKYGHLKGDEVLNNLSKALNNYLREAVAISRIGGEEICLLLPAEDFHDLKVIADYICSFIVPQASQDGIGLTVTVSVGALLVDKDGKETSLEALLHHSDRLMYQAKEAGRNRVMLGCLSSQQHHRYSNPVSV</sequence>
<reference evidence="7" key="1">
    <citation type="submission" date="2016-02" db="EMBL/GenBank/DDBJ databases">
        <authorList>
            <person name="Rodrigo-Torres Lidia"/>
            <person name="Arahal R.David."/>
        </authorList>
    </citation>
    <scope>NUCLEOTIDE SEQUENCE [LARGE SCALE GENOMIC DNA]</scope>
    <source>
        <strain evidence="7">CECT 8713</strain>
    </source>
</reference>
<feature type="domain" description="GGDEF" evidence="5">
    <location>
        <begin position="344"/>
        <end position="478"/>
    </location>
</feature>
<dbReference type="PROSITE" id="PS50887">
    <property type="entry name" value="GGDEF"/>
    <property type="match status" value="1"/>
</dbReference>
<dbReference type="GO" id="GO:0052621">
    <property type="term" value="F:diguanylate cyclase activity"/>
    <property type="evidence" value="ECO:0007669"/>
    <property type="project" value="UniProtKB-EC"/>
</dbReference>